<keyword evidence="4 5" id="KW-0342">GTP-binding</keyword>
<feature type="binding site" evidence="6">
    <location>
        <begin position="159"/>
        <end position="166"/>
    </location>
    <ligand>
        <name>GTP</name>
        <dbReference type="ChEBI" id="CHEBI:37565"/>
    </ligand>
</feature>
<dbReference type="InterPro" id="IPR042108">
    <property type="entry name" value="GTPase_HflX_N_sf"/>
</dbReference>
<feature type="binding site" evidence="6">
    <location>
        <begin position="293"/>
        <end position="295"/>
    </location>
    <ligand>
        <name>GTP</name>
        <dbReference type="ChEBI" id="CHEBI:37565"/>
    </ligand>
</feature>
<dbReference type="PANTHER" id="PTHR10229:SF0">
    <property type="entry name" value="GTP-BINDING PROTEIN 6-RELATED"/>
    <property type="match status" value="1"/>
</dbReference>
<feature type="domain" description="Hflx-type G" evidence="8">
    <location>
        <begin position="153"/>
        <end position="315"/>
    </location>
</feature>
<dbReference type="PIRSF" id="PIRSF006809">
    <property type="entry name" value="GTP-binding_hflX_prd"/>
    <property type="match status" value="1"/>
</dbReference>
<dbReference type="GO" id="GO:0046872">
    <property type="term" value="F:metal ion binding"/>
    <property type="evidence" value="ECO:0007669"/>
    <property type="project" value="UniProtKB-KW"/>
</dbReference>
<comment type="caution">
    <text evidence="9">The sequence shown here is derived from an EMBL/GenBank/DDBJ whole genome shotgun (WGS) entry which is preliminary data.</text>
</comment>
<dbReference type="Proteomes" id="UP000572212">
    <property type="component" value="Unassembled WGS sequence"/>
</dbReference>
<evidence type="ECO:0000313" key="10">
    <source>
        <dbReference type="Proteomes" id="UP000572212"/>
    </source>
</evidence>
<keyword evidence="1 7" id="KW-0479">Metal-binding</keyword>
<dbReference type="InterPro" id="IPR005225">
    <property type="entry name" value="Small_GTP-bd"/>
</dbReference>
<sequence length="382" mass="43943">MQKRTSPHRATYLGKGKLESIKEEHDLEEIDLIIANEELSGTQIRNLQDELGVRVIDRSQLILDIFAARAQTKEGQLQVELAQYNYMLPRLQGQGLELSRLGGGIGTRGPGETKLESDRRHILRRINDIEKRLKVIVNRRKQHRSYREKTNTFQIAIVGYTNAGKSTLFNHLTASDSLQEDKLFATLDPLTRQLRLPTGLEVIITDTVGFIQDLPTGLIAAFKSTLEEVQEADLIYHVVDLSAPNKEDHEETVYRQLKELNAENIPLITLYNKKDLISEDSFLPHSVPYLLVSALSESSIKEILDKTCIMVKEQWDKYHTFIPDERANNLSLLKKKSLVEEVYYEEDKKGYDVIGYVNPTHDIMKVIKEYQKNDKQYDNDQY</sequence>
<dbReference type="Gene3D" id="6.10.250.2860">
    <property type="match status" value="1"/>
</dbReference>
<comment type="subunit">
    <text evidence="5">Monomer. Associates with the 50S ribosomal subunit.</text>
</comment>
<dbReference type="NCBIfam" id="TIGR03156">
    <property type="entry name" value="GTP_HflX"/>
    <property type="match status" value="1"/>
</dbReference>
<organism evidence="9 10">
    <name type="scientific">Gracilibacillus halotolerans</name>
    <dbReference type="NCBI Taxonomy" id="74386"/>
    <lineage>
        <taxon>Bacteria</taxon>
        <taxon>Bacillati</taxon>
        <taxon>Bacillota</taxon>
        <taxon>Bacilli</taxon>
        <taxon>Bacillales</taxon>
        <taxon>Bacillaceae</taxon>
        <taxon>Gracilibacillus</taxon>
    </lineage>
</organism>
<dbReference type="PANTHER" id="PTHR10229">
    <property type="entry name" value="GTP-BINDING PROTEIN HFLX"/>
    <property type="match status" value="1"/>
</dbReference>
<dbReference type="CDD" id="cd01878">
    <property type="entry name" value="HflX"/>
    <property type="match status" value="1"/>
</dbReference>
<evidence type="ECO:0000256" key="6">
    <source>
        <dbReference type="PIRSR" id="PIRSR006809-1"/>
    </source>
</evidence>
<keyword evidence="3 7" id="KW-0460">Magnesium</keyword>
<evidence type="ECO:0000256" key="4">
    <source>
        <dbReference type="ARBA" id="ARBA00023134"/>
    </source>
</evidence>
<dbReference type="GO" id="GO:0043022">
    <property type="term" value="F:ribosome binding"/>
    <property type="evidence" value="ECO:0007669"/>
    <property type="project" value="TreeGrafter"/>
</dbReference>
<evidence type="ECO:0000256" key="2">
    <source>
        <dbReference type="ARBA" id="ARBA00022741"/>
    </source>
</evidence>
<keyword evidence="5" id="KW-0963">Cytoplasm</keyword>
<dbReference type="Gene3D" id="3.40.50.11060">
    <property type="entry name" value="GTPase HflX, N-terminal domain"/>
    <property type="match status" value="1"/>
</dbReference>
<keyword evidence="10" id="KW-1185">Reference proteome</keyword>
<reference evidence="9 10" key="1">
    <citation type="submission" date="2020-08" db="EMBL/GenBank/DDBJ databases">
        <title>Genomic Encyclopedia of Type Strains, Phase IV (KMG-IV): sequencing the most valuable type-strain genomes for metagenomic binning, comparative biology and taxonomic classification.</title>
        <authorList>
            <person name="Goeker M."/>
        </authorList>
    </citation>
    <scope>NUCLEOTIDE SEQUENCE [LARGE SCALE GENOMIC DNA]</scope>
    <source>
        <strain evidence="9 10">DSM 11805</strain>
    </source>
</reference>
<dbReference type="InterPro" id="IPR027417">
    <property type="entry name" value="P-loop_NTPase"/>
</dbReference>
<name>A0A841RGC2_9BACI</name>
<dbReference type="SUPFAM" id="SSF52540">
    <property type="entry name" value="P-loop containing nucleoside triphosphate hydrolases"/>
    <property type="match status" value="1"/>
</dbReference>
<dbReference type="Pfam" id="PF13167">
    <property type="entry name" value="GTP-bdg_N"/>
    <property type="match status" value="1"/>
</dbReference>
<accession>A0A841RGC2</accession>
<comment type="subcellular location">
    <subcellularLocation>
        <location evidence="5">Cytoplasm</location>
    </subcellularLocation>
    <text evidence="5">May associate with membranes.</text>
</comment>
<proteinExistence type="inferred from homology"/>
<dbReference type="GO" id="GO:0003924">
    <property type="term" value="F:GTPase activity"/>
    <property type="evidence" value="ECO:0007669"/>
    <property type="project" value="UniProtKB-UniRule"/>
</dbReference>
<dbReference type="Pfam" id="PF01926">
    <property type="entry name" value="MMR_HSR1"/>
    <property type="match status" value="1"/>
</dbReference>
<dbReference type="Gene3D" id="3.40.50.300">
    <property type="entry name" value="P-loop containing nucleotide triphosphate hydrolases"/>
    <property type="match status" value="1"/>
</dbReference>
<feature type="binding site" evidence="6">
    <location>
        <begin position="272"/>
        <end position="275"/>
    </location>
    <ligand>
        <name>GTP</name>
        <dbReference type="ChEBI" id="CHEBI:37565"/>
    </ligand>
</feature>
<gene>
    <name evidence="5" type="primary">hflX</name>
    <name evidence="9" type="ORF">GGQ92_000286</name>
</gene>
<dbReference type="GO" id="GO:0005737">
    <property type="term" value="C:cytoplasm"/>
    <property type="evidence" value="ECO:0007669"/>
    <property type="project" value="UniProtKB-SubCell"/>
</dbReference>
<evidence type="ECO:0000313" key="9">
    <source>
        <dbReference type="EMBL" id="MBB6511519.1"/>
    </source>
</evidence>
<dbReference type="PROSITE" id="PS51705">
    <property type="entry name" value="G_HFLX"/>
    <property type="match status" value="1"/>
</dbReference>
<evidence type="ECO:0000256" key="1">
    <source>
        <dbReference type="ARBA" id="ARBA00022723"/>
    </source>
</evidence>
<dbReference type="InterPro" id="IPR025121">
    <property type="entry name" value="GTPase_HflX_N"/>
</dbReference>
<dbReference type="InterPro" id="IPR006073">
    <property type="entry name" value="GTP-bd"/>
</dbReference>
<dbReference type="Pfam" id="PF16360">
    <property type="entry name" value="GTP-bdg_M"/>
    <property type="match status" value="1"/>
</dbReference>
<comment type="cofactor">
    <cofactor evidence="7">
        <name>Mg(2+)</name>
        <dbReference type="ChEBI" id="CHEBI:18420"/>
    </cofactor>
</comment>
<dbReference type="PRINTS" id="PR00326">
    <property type="entry name" value="GTP1OBG"/>
</dbReference>
<dbReference type="InterPro" id="IPR030394">
    <property type="entry name" value="G_HFLX_dom"/>
</dbReference>
<keyword evidence="2 5" id="KW-0547">Nucleotide-binding</keyword>
<dbReference type="GO" id="GO:0005525">
    <property type="term" value="F:GTP binding"/>
    <property type="evidence" value="ECO:0007669"/>
    <property type="project" value="UniProtKB-UniRule"/>
</dbReference>
<dbReference type="InterPro" id="IPR016496">
    <property type="entry name" value="GTPase_HflX"/>
</dbReference>
<evidence type="ECO:0000259" key="8">
    <source>
        <dbReference type="PROSITE" id="PS51705"/>
    </source>
</evidence>
<evidence type="ECO:0000256" key="5">
    <source>
        <dbReference type="HAMAP-Rule" id="MF_00900"/>
    </source>
</evidence>
<comment type="function">
    <text evidence="5">GTPase that associates with the 50S ribosomal subunit and may have a role during protein synthesis or ribosome biogenesis.</text>
</comment>
<comment type="similarity">
    <text evidence="5">Belongs to the TRAFAC class OBG-HflX-like GTPase superfamily. HflX GTPase family.</text>
</comment>
<feature type="binding site" evidence="7">
    <location>
        <position position="186"/>
    </location>
    <ligand>
        <name>Mg(2+)</name>
        <dbReference type="ChEBI" id="CHEBI:18420"/>
    </ligand>
</feature>
<protein>
    <recommendedName>
        <fullName evidence="5">GTPase HflX</fullName>
    </recommendedName>
    <alternativeName>
        <fullName evidence="5">GTP-binding protein HflX</fullName>
    </alternativeName>
</protein>
<feature type="binding site" evidence="6">
    <location>
        <begin position="206"/>
        <end position="209"/>
    </location>
    <ligand>
        <name>GTP</name>
        <dbReference type="ChEBI" id="CHEBI:37565"/>
    </ligand>
</feature>
<dbReference type="HAMAP" id="MF_00900">
    <property type="entry name" value="GTPase_HflX"/>
    <property type="match status" value="1"/>
</dbReference>
<dbReference type="EMBL" id="JACHON010000001">
    <property type="protein sequence ID" value="MBB6511519.1"/>
    <property type="molecule type" value="Genomic_DNA"/>
</dbReference>
<feature type="binding site" evidence="6">
    <location>
        <begin position="184"/>
        <end position="188"/>
    </location>
    <ligand>
        <name>GTP</name>
        <dbReference type="ChEBI" id="CHEBI:37565"/>
    </ligand>
</feature>
<dbReference type="InterPro" id="IPR032305">
    <property type="entry name" value="GTP-bd_M"/>
</dbReference>
<evidence type="ECO:0000256" key="7">
    <source>
        <dbReference type="PIRSR" id="PIRSR006809-2"/>
    </source>
</evidence>
<feature type="binding site" evidence="7">
    <location>
        <position position="166"/>
    </location>
    <ligand>
        <name>Mg(2+)</name>
        <dbReference type="ChEBI" id="CHEBI:18420"/>
    </ligand>
</feature>
<dbReference type="AlphaFoldDB" id="A0A841RGC2"/>
<evidence type="ECO:0000256" key="3">
    <source>
        <dbReference type="ARBA" id="ARBA00022842"/>
    </source>
</evidence>
<dbReference type="NCBIfam" id="TIGR00231">
    <property type="entry name" value="small_GTP"/>
    <property type="match status" value="1"/>
</dbReference>